<dbReference type="EMBL" id="CP080429">
    <property type="protein sequence ID" value="QYJ68818.1"/>
    <property type="molecule type" value="Genomic_DNA"/>
</dbReference>
<dbReference type="SUPFAM" id="SSF52540">
    <property type="entry name" value="P-loop containing nucleoside triphosphate hydrolases"/>
    <property type="match status" value="1"/>
</dbReference>
<accession>A0ABX8VCB2</accession>
<dbReference type="Gene3D" id="3.40.50.300">
    <property type="entry name" value="P-loop containing nucleotide triphosphate hydrolases"/>
    <property type="match status" value="1"/>
</dbReference>
<sequence length="280" mass="32058">MEKINGTDLSEEQQQDFELLKTYWLNDFALLSEKTRSIVVESFMGIIEPFLNDGILRRHFTGGLSDELIPENCIANNKIVIIDFPIKAYGLAGTYAATIIKTAFQQALERRNIERETNPKPMALWIDEYQNFCNPLTDSMFQLTARSSWVASVYITQNINNLRFVMGNNQPEARAKSLLGNINLKIFCSNADFDTNEWASQMIGKHYVEVQNLNYDKDMQMSKTKSKELRDKVAIDTFTKLKTGKKENRYSVEAVVFKSGKVWGKNGDNFAIVKFGQRIC</sequence>
<name>A0ABX8VCB2_9FLAO</name>
<feature type="domain" description="TraD/TraG TraM recognition site" evidence="1">
    <location>
        <begin position="121"/>
        <end position="227"/>
    </location>
</feature>
<dbReference type="InterPro" id="IPR032689">
    <property type="entry name" value="TraG-D_C"/>
</dbReference>
<protein>
    <submittedName>
        <fullName evidence="2">TraM recognition domain-containing protein</fullName>
    </submittedName>
</protein>
<dbReference type="Pfam" id="PF12696">
    <property type="entry name" value="TraG-D_C"/>
    <property type="match status" value="1"/>
</dbReference>
<keyword evidence="3" id="KW-1185">Reference proteome</keyword>
<evidence type="ECO:0000313" key="3">
    <source>
        <dbReference type="Proteomes" id="UP000825381"/>
    </source>
</evidence>
<dbReference type="Proteomes" id="UP000825381">
    <property type="component" value="Chromosome"/>
</dbReference>
<evidence type="ECO:0000259" key="1">
    <source>
        <dbReference type="Pfam" id="PF12696"/>
    </source>
</evidence>
<reference evidence="2 3" key="1">
    <citation type="submission" date="2021-07" db="EMBL/GenBank/DDBJ databases">
        <title>Flavobacterium WSW3-B6 sp.nov, isolated from seaweed.</title>
        <authorList>
            <person name="Muhammad N."/>
            <person name="Ho H."/>
            <person name="Lee Y.-J."/>
            <person name="Nguyen T."/>
            <person name="Ho J."/>
            <person name="Kim S.-G."/>
        </authorList>
    </citation>
    <scope>NUCLEOTIDE SEQUENCE [LARGE SCALE GENOMIC DNA]</scope>
    <source>
        <strain evidence="2 3">WSW3-B6</strain>
    </source>
</reference>
<organism evidence="2 3">
    <name type="scientific">Flavobacterium litorale</name>
    <dbReference type="NCBI Taxonomy" id="2856519"/>
    <lineage>
        <taxon>Bacteria</taxon>
        <taxon>Pseudomonadati</taxon>
        <taxon>Bacteroidota</taxon>
        <taxon>Flavobacteriia</taxon>
        <taxon>Flavobacteriales</taxon>
        <taxon>Flavobacteriaceae</taxon>
        <taxon>Flavobacterium</taxon>
    </lineage>
</organism>
<dbReference type="RefSeq" id="WP_220641157.1">
    <property type="nucleotide sequence ID" value="NZ_CP080429.1"/>
</dbReference>
<dbReference type="InterPro" id="IPR027417">
    <property type="entry name" value="P-loop_NTPase"/>
</dbReference>
<gene>
    <name evidence="2" type="ORF">K1I41_02750</name>
</gene>
<proteinExistence type="predicted"/>
<evidence type="ECO:0000313" key="2">
    <source>
        <dbReference type="EMBL" id="QYJ68818.1"/>
    </source>
</evidence>